<dbReference type="RefSeq" id="WP_251807950.1">
    <property type="nucleotide sequence ID" value="NZ_CP166679.1"/>
</dbReference>
<evidence type="ECO:0000313" key="2">
    <source>
        <dbReference type="EMBL" id="MFD2789621.1"/>
    </source>
</evidence>
<keyword evidence="1" id="KW-0472">Membrane</keyword>
<feature type="transmembrane region" description="Helical" evidence="1">
    <location>
        <begin position="199"/>
        <end position="221"/>
    </location>
</feature>
<reference evidence="3" key="1">
    <citation type="journal article" date="2019" name="Int. J. Syst. Evol. Microbiol.">
        <title>The Global Catalogue of Microorganisms (GCM) 10K type strain sequencing project: providing services to taxonomists for standard genome sequencing and annotation.</title>
        <authorList>
            <consortium name="The Broad Institute Genomics Platform"/>
            <consortium name="The Broad Institute Genome Sequencing Center for Infectious Disease"/>
            <person name="Wu L."/>
            <person name="Ma J."/>
        </authorList>
    </citation>
    <scope>NUCLEOTIDE SEQUENCE [LARGE SCALE GENOMIC DNA]</scope>
    <source>
        <strain evidence="3">KCTC 52924</strain>
    </source>
</reference>
<feature type="transmembrane region" description="Helical" evidence="1">
    <location>
        <begin position="169"/>
        <end position="187"/>
    </location>
</feature>
<protein>
    <submittedName>
        <fullName evidence="2">Uncharacterized protein</fullName>
    </submittedName>
</protein>
<comment type="caution">
    <text evidence="2">The sequence shown here is derived from an EMBL/GenBank/DDBJ whole genome shotgun (WGS) entry which is preliminary data.</text>
</comment>
<keyword evidence="1" id="KW-0812">Transmembrane</keyword>
<accession>A0ABW5VF68</accession>
<dbReference type="Proteomes" id="UP001597532">
    <property type="component" value="Unassembled WGS sequence"/>
</dbReference>
<evidence type="ECO:0000256" key="1">
    <source>
        <dbReference type="SAM" id="Phobius"/>
    </source>
</evidence>
<sequence length="239" mass="28029">MLLQKTNIQKKLILAKQKDNSSEFLMQEVFDILKEVDTTQKRIVQNLTVRSPKVVNHFDFNRLETSEIYHISHIKKIAINYRLRFLDSHYFKGVIPNEAISKIRSLEKAHGMELQGFKILAPSKLFKLEDRDDPILFAPIDNEYYYLIHKWGNDLHPLRKTLMWSFKSIGNLFITVVAISYLLTLMVPDGLLSKSSSVAQFWIIFFFMFKTIAAIVIYYGFAKGKNFNHAIWNNKYLKT</sequence>
<organism evidence="2 3">
    <name type="scientific">Arenibacter antarcticus</name>
    <dbReference type="NCBI Taxonomy" id="2040469"/>
    <lineage>
        <taxon>Bacteria</taxon>
        <taxon>Pseudomonadati</taxon>
        <taxon>Bacteroidota</taxon>
        <taxon>Flavobacteriia</taxon>
        <taxon>Flavobacteriales</taxon>
        <taxon>Flavobacteriaceae</taxon>
        <taxon>Arenibacter</taxon>
    </lineage>
</organism>
<evidence type="ECO:0000313" key="3">
    <source>
        <dbReference type="Proteomes" id="UP001597532"/>
    </source>
</evidence>
<name>A0ABW5VF68_9FLAO</name>
<gene>
    <name evidence="2" type="ORF">ACFS1K_07610</name>
</gene>
<dbReference type="EMBL" id="JBHUOK010000029">
    <property type="protein sequence ID" value="MFD2789621.1"/>
    <property type="molecule type" value="Genomic_DNA"/>
</dbReference>
<keyword evidence="1" id="KW-1133">Transmembrane helix</keyword>
<proteinExistence type="predicted"/>
<keyword evidence="3" id="KW-1185">Reference proteome</keyword>